<dbReference type="Gene3D" id="2.60.40.1460">
    <property type="entry name" value="Integrin domains. Chain A, domain 2"/>
    <property type="match status" value="1"/>
</dbReference>
<evidence type="ECO:0000256" key="2">
    <source>
        <dbReference type="ARBA" id="ARBA00008054"/>
    </source>
</evidence>
<dbReference type="Pfam" id="PF20805">
    <property type="entry name" value="Integrin_A_Ig_2"/>
    <property type="match status" value="1"/>
</dbReference>
<name>A0A8D3AVC5_SCOMX</name>
<dbReference type="InterPro" id="IPR013649">
    <property type="entry name" value="Integrin_alpha_Ig-like_1"/>
</dbReference>
<keyword evidence="6 14" id="KW-0130">Cell adhesion</keyword>
<accession>A0A8D3AVC5</accession>
<evidence type="ECO:0000313" key="20">
    <source>
        <dbReference type="Proteomes" id="UP000694558"/>
    </source>
</evidence>
<dbReference type="FunFam" id="1.20.5.930:FF:000001">
    <property type="entry name" value="Integrin subunit alpha V"/>
    <property type="match status" value="1"/>
</dbReference>
<feature type="repeat" description="FG-GAP" evidence="13">
    <location>
        <begin position="215"/>
        <end position="268"/>
    </location>
</feature>
<keyword evidence="4 14" id="KW-0732">Signal</keyword>
<evidence type="ECO:0000256" key="13">
    <source>
        <dbReference type="PROSITE-ProRule" id="PRU00803"/>
    </source>
</evidence>
<feature type="chain" id="PRO_5034654562" description="Integrin alpha-2 domain-containing protein" evidence="14">
    <location>
        <begin position="23"/>
        <end position="987"/>
    </location>
</feature>
<dbReference type="Ensembl" id="ENSSMAT00000024443.2">
    <property type="protein sequence ID" value="ENSSMAP00000024151.2"/>
    <property type="gene ID" value="ENSSMAG00000014731.2"/>
</dbReference>
<keyword evidence="7 14" id="KW-1133">Transmembrane helix</keyword>
<dbReference type="InterPro" id="IPR013519">
    <property type="entry name" value="Int_alpha_beta-p"/>
</dbReference>
<evidence type="ECO:0000259" key="17">
    <source>
        <dbReference type="Pfam" id="PF20805"/>
    </source>
</evidence>
<dbReference type="Proteomes" id="UP000694558">
    <property type="component" value="Chromosome 14"/>
</dbReference>
<feature type="transmembrane region" description="Helical" evidence="14">
    <location>
        <begin position="935"/>
        <end position="956"/>
    </location>
</feature>
<dbReference type="Gene3D" id="2.60.40.1510">
    <property type="entry name" value="ntegrin, alpha v. Chain A, domain 3"/>
    <property type="match status" value="1"/>
</dbReference>
<dbReference type="GO" id="GO:0098609">
    <property type="term" value="P:cell-cell adhesion"/>
    <property type="evidence" value="ECO:0007669"/>
    <property type="project" value="TreeGrafter"/>
</dbReference>
<dbReference type="GO" id="GO:0007229">
    <property type="term" value="P:integrin-mediated signaling pathway"/>
    <property type="evidence" value="ECO:0007669"/>
    <property type="project" value="UniProtKB-KW"/>
</dbReference>
<feature type="repeat" description="FG-GAP" evidence="13">
    <location>
        <begin position="397"/>
        <end position="460"/>
    </location>
</feature>
<keyword evidence="9 14" id="KW-0472">Membrane</keyword>
<dbReference type="InterPro" id="IPR048285">
    <property type="entry name" value="Integrin_alpha_Ig-like_2"/>
</dbReference>
<dbReference type="Gene3D" id="2.130.10.130">
    <property type="entry name" value="Integrin alpha, N-terminal"/>
    <property type="match status" value="1"/>
</dbReference>
<dbReference type="InterPro" id="IPR013517">
    <property type="entry name" value="FG-GAP"/>
</dbReference>
<evidence type="ECO:0000256" key="5">
    <source>
        <dbReference type="ARBA" id="ARBA00022737"/>
    </source>
</evidence>
<protein>
    <recommendedName>
        <fullName evidence="21">Integrin alpha-2 domain-containing protein</fullName>
    </recommendedName>
</protein>
<dbReference type="InterPro" id="IPR018184">
    <property type="entry name" value="Integrin_alpha_C_CS"/>
</dbReference>
<evidence type="ECO:0000256" key="15">
    <source>
        <dbReference type="SAM" id="MobiDB-lite"/>
    </source>
</evidence>
<dbReference type="GO" id="GO:0005178">
    <property type="term" value="F:integrin binding"/>
    <property type="evidence" value="ECO:0007669"/>
    <property type="project" value="TreeGrafter"/>
</dbReference>
<organism evidence="19 20">
    <name type="scientific">Scophthalmus maximus</name>
    <name type="common">Turbot</name>
    <name type="synonym">Psetta maxima</name>
    <dbReference type="NCBI Taxonomy" id="52904"/>
    <lineage>
        <taxon>Eukaryota</taxon>
        <taxon>Metazoa</taxon>
        <taxon>Chordata</taxon>
        <taxon>Craniata</taxon>
        <taxon>Vertebrata</taxon>
        <taxon>Euteleostomi</taxon>
        <taxon>Actinopterygii</taxon>
        <taxon>Neopterygii</taxon>
        <taxon>Teleostei</taxon>
        <taxon>Neoteleostei</taxon>
        <taxon>Acanthomorphata</taxon>
        <taxon>Carangaria</taxon>
        <taxon>Pleuronectiformes</taxon>
        <taxon>Pleuronectoidei</taxon>
        <taxon>Scophthalmidae</taxon>
        <taxon>Scophthalmus</taxon>
    </lineage>
</organism>
<keyword evidence="5" id="KW-0677">Repeat</keyword>
<evidence type="ECO:0000256" key="10">
    <source>
        <dbReference type="ARBA" id="ARBA00023157"/>
    </source>
</evidence>
<evidence type="ECO:0000256" key="14">
    <source>
        <dbReference type="RuleBase" id="RU003762"/>
    </source>
</evidence>
<dbReference type="Pfam" id="PF08441">
    <property type="entry name" value="Integrin_A_Ig_1"/>
    <property type="match status" value="2"/>
</dbReference>
<feature type="repeat" description="FG-GAP" evidence="13">
    <location>
        <begin position="335"/>
        <end position="393"/>
    </location>
</feature>
<evidence type="ECO:0000256" key="6">
    <source>
        <dbReference type="ARBA" id="ARBA00022889"/>
    </source>
</evidence>
<evidence type="ECO:0000256" key="4">
    <source>
        <dbReference type="ARBA" id="ARBA00022729"/>
    </source>
</evidence>
<feature type="domain" description="Integrin alpha third immunoglobulin-like" evidence="18">
    <location>
        <begin position="718"/>
        <end position="924"/>
    </location>
</feature>
<dbReference type="GO" id="GO:0033627">
    <property type="term" value="P:cell adhesion mediated by integrin"/>
    <property type="evidence" value="ECO:0007669"/>
    <property type="project" value="TreeGrafter"/>
</dbReference>
<evidence type="ECO:0000256" key="12">
    <source>
        <dbReference type="ARBA" id="ARBA00023180"/>
    </source>
</evidence>
<feature type="signal peptide" evidence="14">
    <location>
        <begin position="1"/>
        <end position="22"/>
    </location>
</feature>
<evidence type="ECO:0008006" key="21">
    <source>
        <dbReference type="Google" id="ProtNLM"/>
    </source>
</evidence>
<reference evidence="19" key="1">
    <citation type="submission" date="2023-05" db="EMBL/GenBank/DDBJ databases">
        <title>High-quality long-read genome of Scophthalmus maximus.</title>
        <authorList>
            <person name="Lien S."/>
            <person name="Martinez P."/>
        </authorList>
    </citation>
    <scope>NUCLEOTIDE SEQUENCE [LARGE SCALE GENOMIC DNA]</scope>
</reference>
<keyword evidence="11 14" id="KW-0675">Receptor</keyword>
<feature type="repeat" description="FG-GAP" evidence="13">
    <location>
        <begin position="102"/>
        <end position="162"/>
    </location>
</feature>
<dbReference type="GO" id="GO:0008305">
    <property type="term" value="C:integrin complex"/>
    <property type="evidence" value="ECO:0007669"/>
    <property type="project" value="InterPro"/>
</dbReference>
<dbReference type="InterPro" id="IPR000413">
    <property type="entry name" value="Integrin_alpha"/>
</dbReference>
<keyword evidence="10" id="KW-1015">Disulfide bond</keyword>
<keyword evidence="12" id="KW-0325">Glycoprotein</keyword>
<dbReference type="Pfam" id="PF00357">
    <property type="entry name" value="Integrin_alpha"/>
    <property type="match status" value="1"/>
</dbReference>
<gene>
    <name evidence="19" type="primary">itgav</name>
</gene>
<evidence type="ECO:0000256" key="11">
    <source>
        <dbReference type="ARBA" id="ARBA00023170"/>
    </source>
</evidence>
<dbReference type="PROSITE" id="PS51470">
    <property type="entry name" value="FG_GAP"/>
    <property type="match status" value="6"/>
</dbReference>
<dbReference type="Pfam" id="PF20806">
    <property type="entry name" value="Integrin_A_Ig_3"/>
    <property type="match status" value="1"/>
</dbReference>
<comment type="similarity">
    <text evidence="2 14">Belongs to the integrin alpha chain family.</text>
</comment>
<proteinExistence type="inferred from homology"/>
<evidence type="ECO:0000256" key="3">
    <source>
        <dbReference type="ARBA" id="ARBA00022692"/>
    </source>
</evidence>
<dbReference type="FunFam" id="2.60.40.1510:FF:000001">
    <property type="entry name" value="Integrin alpha V"/>
    <property type="match status" value="1"/>
</dbReference>
<evidence type="ECO:0000256" key="8">
    <source>
        <dbReference type="ARBA" id="ARBA00023037"/>
    </source>
</evidence>
<dbReference type="GO" id="GO:0009897">
    <property type="term" value="C:external side of plasma membrane"/>
    <property type="evidence" value="ECO:0007669"/>
    <property type="project" value="TreeGrafter"/>
</dbReference>
<feature type="region of interest" description="Disordered" evidence="15">
    <location>
        <begin position="815"/>
        <end position="839"/>
    </location>
</feature>
<dbReference type="SMART" id="SM00191">
    <property type="entry name" value="Int_alpha"/>
    <property type="match status" value="5"/>
</dbReference>
<dbReference type="Gene3D" id="2.60.40.1530">
    <property type="entry name" value="ntegrin, alpha v. Chain A, domain 4"/>
    <property type="match status" value="1"/>
</dbReference>
<evidence type="ECO:0000256" key="7">
    <source>
        <dbReference type="ARBA" id="ARBA00022989"/>
    </source>
</evidence>
<dbReference type="PANTHER" id="PTHR23220:SF4">
    <property type="entry name" value="INTEGRIN ALPHA-V"/>
    <property type="match status" value="1"/>
</dbReference>
<evidence type="ECO:0000256" key="1">
    <source>
        <dbReference type="ARBA" id="ARBA00004479"/>
    </source>
</evidence>
<dbReference type="PRINTS" id="PR01185">
    <property type="entry name" value="INTEGRINA"/>
</dbReference>
<dbReference type="InterPro" id="IPR028994">
    <property type="entry name" value="Integrin_alpha_N"/>
</dbReference>
<evidence type="ECO:0000259" key="16">
    <source>
        <dbReference type="Pfam" id="PF08441"/>
    </source>
</evidence>
<dbReference type="GO" id="GO:0007160">
    <property type="term" value="P:cell-matrix adhesion"/>
    <property type="evidence" value="ECO:0007669"/>
    <property type="project" value="TreeGrafter"/>
</dbReference>
<dbReference type="PANTHER" id="PTHR23220">
    <property type="entry name" value="INTEGRIN ALPHA"/>
    <property type="match status" value="1"/>
</dbReference>
<comment type="subcellular location">
    <subcellularLocation>
        <location evidence="1 14">Membrane</location>
        <topology evidence="1 14">Single-pass type I membrane protein</topology>
    </subcellularLocation>
</comment>
<feature type="domain" description="Integrin alpha first immunoglubulin-like" evidence="16">
    <location>
        <begin position="483"/>
        <end position="572"/>
    </location>
</feature>
<dbReference type="GeneTree" id="ENSGT00940000158361"/>
<feature type="domain" description="Integrin alpha second immunoglobulin-like" evidence="17">
    <location>
        <begin position="573"/>
        <end position="706"/>
    </location>
</feature>
<dbReference type="InterPro" id="IPR032695">
    <property type="entry name" value="Integrin_dom_sf"/>
</dbReference>
<feature type="domain" description="Integrin alpha first immunoglubulin-like" evidence="16">
    <location>
        <begin position="445"/>
        <end position="475"/>
    </location>
</feature>
<evidence type="ECO:0000256" key="9">
    <source>
        <dbReference type="ARBA" id="ARBA00023136"/>
    </source>
</evidence>
<sequence length="987" mass="108008">MAGGLPGLRPLLLAALVLRGGAFNLDVDKPSVFSGPEGSYFGFSVDFFMPPSKVKSDVLIGAPRANTSSSSSVVERGAVFSCPWSSSSCQELQFDSSDDRTNADGVPMEFKSKQWFGASVRSDGEHILACAPLYQWSTYGVSEREPVGTCYLKKGGTVVEYSPCRSGLSSSMIPGSIVAFSLSLSLSSGQLISDDVSEIFTRFDKNFITPYGNTHTTKSAGAQYDDSYLGYSVTVGDFNDDGKEDYVTGVPRGDKALGYVNIFNGLNMESMENFTGTQMAAYFGHSVAAGDVNNDGLVDLLVGAPLFMDRGSDGKLREVGQVSVYLGRGGFSFHPPQMLTGSEGYARYGSAITALGDLDMDGYNDVAISAPYGGPDRHGLVYIHNGRPQGPNPTPSQVLQGKWASSYMPASFGYSMTGNTDIDQNGYPDLIVGVFGADKAVLYRARPVISVNATLEMTPQIINPEEKNCTLPGTSTQVRFISELTKRVLFLHSRTFQYHKNMTVANGRGLACEEQHVFLRDDREFRDKITPISVAMEYSLDYQQAADKTGLLPILDTSAPSNVTKQAHILLDCGDDNICKPDLKLSVTSDRDQIYIGDDNALTLEVSAENQGEGAYEAELHVFPPQQADFTGVVRSQKLSRLSCAYKKENQTKMVVCDLGNPMKGGTKVLAELRFSVHQLSEEDTSVRFDLQIVSSNQFDNTSPRVSSITKLAVLARVSIRGSSSPGQVLLPIANWKPKEPPVGVDDMGPQILHVYELLNSGPSTVSKASLEVLWPYEYKNSSLLYIMSYETDGPINCTTVIEINPLNFSIVPPRERETEGRNRNHVRRRDLESRDSQSDLQTLDCSTAKCLRLSCQVGRLERKKYKTSLLTHTGHNKTLSTENQNRSYVVRATATFNVTEMPYKNLVSELPSNSTTVSVSVMWVVDTPQPVPGWVVALAVLAGLLLLALLIFIMYKLGFFKRVRPPQEDCTEKEQLQPEENGNTDS</sequence>
<dbReference type="AlphaFoldDB" id="A0A8D3AVC5"/>
<keyword evidence="8 14" id="KW-0401">Integrin</keyword>
<dbReference type="Gene3D" id="1.20.5.930">
    <property type="entry name" value="Bicelle-embedded integrin alpha(iib) transmembrane segment"/>
    <property type="match status" value="1"/>
</dbReference>
<reference evidence="19" key="2">
    <citation type="submission" date="2025-08" db="UniProtKB">
        <authorList>
            <consortium name="Ensembl"/>
        </authorList>
    </citation>
    <scope>IDENTIFICATION</scope>
</reference>
<dbReference type="Pfam" id="PF01839">
    <property type="entry name" value="FG-GAP"/>
    <property type="match status" value="2"/>
</dbReference>
<evidence type="ECO:0000313" key="19">
    <source>
        <dbReference type="Ensembl" id="ENSSMAP00000024151.2"/>
    </source>
</evidence>
<dbReference type="InterPro" id="IPR048286">
    <property type="entry name" value="Integrin_alpha_Ig-like_3"/>
</dbReference>
<feature type="repeat" description="FG-GAP" evidence="13">
    <location>
        <begin position="269"/>
        <end position="334"/>
    </location>
</feature>
<feature type="repeat" description="FG-GAP" evidence="13">
    <location>
        <begin position="26"/>
        <end position="91"/>
    </location>
</feature>
<dbReference type="PROSITE" id="PS00242">
    <property type="entry name" value="INTEGRIN_ALPHA"/>
    <property type="match status" value="1"/>
</dbReference>
<evidence type="ECO:0000259" key="18">
    <source>
        <dbReference type="Pfam" id="PF20806"/>
    </source>
</evidence>
<dbReference type="SUPFAM" id="SSF69318">
    <property type="entry name" value="Integrin alpha N-terminal domain"/>
    <property type="match status" value="1"/>
</dbReference>
<keyword evidence="3 14" id="KW-0812">Transmembrane</keyword>
<dbReference type="SUPFAM" id="SSF69179">
    <property type="entry name" value="Integrin domains"/>
    <property type="match status" value="3"/>
</dbReference>
<dbReference type="GO" id="GO:0001525">
    <property type="term" value="P:angiogenesis"/>
    <property type="evidence" value="ECO:0007669"/>
    <property type="project" value="TreeGrafter"/>
</dbReference>